<dbReference type="AlphaFoldDB" id="A0A109RGK8"/>
<proteinExistence type="inferred from homology"/>
<keyword evidence="7 12" id="KW-0812">Transmembrane</keyword>
<dbReference type="CDD" id="cd06423">
    <property type="entry name" value="CESA_like"/>
    <property type="match status" value="1"/>
</dbReference>
<sequence>MFKNFILYYPLVMTLFYWLGMVIFYLCYESRLSKQPSQIDYTQYGISVVISCYNESEHVRDTIVPLCHLDYPCLEIIAVNDGSRDNTGEILDQLAHDYGITVLHLSENLGKGNAMNQALDKAKYDYILTIDADTQVSPLAPYYLVSHFNHFQNVGVVTGNPRIKNKENFLSKMQVIEFSSIIGSNKRTQMLNGYINTISGVFAMFSRQALVDVGGWDIDMITEDIAISWKLQLAGYHVHYEPRATCQMVAPTTVAGLLKQRKRWAQGGMEVMKRYLPQVFKNLAPAFWLLALEQVLSIVWILSVVGSLILFSANYMLSVTDLTNLQAYSGLSIVLFLLLNLVLTLSAFAIDSRYEPKILAYTPYYICYPAFYWLLNAISTISALPNALTHKTGVYATWSSPDRGGEDK</sequence>
<feature type="transmembrane region" description="Helical" evidence="12">
    <location>
        <begin position="331"/>
        <end position="350"/>
    </location>
</feature>
<dbReference type="EC" id="2.4.1.-" evidence="12"/>
<dbReference type="RefSeq" id="WP_067977275.1">
    <property type="nucleotide sequence ID" value="NZ_CP014163.1"/>
</dbReference>
<evidence type="ECO:0000256" key="12">
    <source>
        <dbReference type="RuleBase" id="RU364028"/>
    </source>
</evidence>
<comment type="similarity">
    <text evidence="2 12">Belongs to the glycosyltransferase 2 family.</text>
</comment>
<evidence type="ECO:0000313" key="13">
    <source>
        <dbReference type="EMBL" id="AMB98616.1"/>
    </source>
</evidence>
<comment type="subcellular location">
    <subcellularLocation>
        <location evidence="1 12">Cell membrane</location>
        <topology evidence="1 12">Multi-pass membrane protein</topology>
    </subcellularLocation>
</comment>
<feature type="transmembrane region" description="Helical" evidence="12">
    <location>
        <begin position="6"/>
        <end position="28"/>
    </location>
</feature>
<evidence type="ECO:0000256" key="8">
    <source>
        <dbReference type="ARBA" id="ARBA00022989"/>
    </source>
</evidence>
<dbReference type="KEGG" id="auh:AWM75_00780"/>
<dbReference type="InterPro" id="IPR023853">
    <property type="entry name" value="PGA_PgaC/IcaA"/>
</dbReference>
<reference evidence="14" key="2">
    <citation type="submission" date="2016-01" db="EMBL/GenBank/DDBJ databases">
        <title>Six Aerococcus type strain genome sequencing and assembly using PacBio and Illumina Hiseq.</title>
        <authorList>
            <person name="Carkaci D."/>
            <person name="Dargis R."/>
            <person name="Nielsen X.C."/>
            <person name="Skovgaard O."/>
            <person name="Fuursted K."/>
            <person name="Christensen J.J."/>
        </authorList>
    </citation>
    <scope>NUCLEOTIDE SEQUENCE [LARGE SCALE GENOMIC DNA]</scope>
    <source>
        <strain evidence="14">CCUG42038B</strain>
    </source>
</reference>
<dbReference type="Pfam" id="PF00535">
    <property type="entry name" value="Glycos_transf_2"/>
    <property type="match status" value="1"/>
</dbReference>
<dbReference type="GO" id="GO:0008375">
    <property type="term" value="F:acetylglucosaminyltransferase activity"/>
    <property type="evidence" value="ECO:0007669"/>
    <property type="project" value="UniProtKB-UniRule"/>
</dbReference>
<dbReference type="NCBIfam" id="TIGR03937">
    <property type="entry name" value="PgaC_IcaA"/>
    <property type="match status" value="1"/>
</dbReference>
<gene>
    <name evidence="13" type="ORF">AWM75_00780</name>
</gene>
<keyword evidence="5 12" id="KW-0328">Glycosyltransferase</keyword>
<dbReference type="STRING" id="128944.AWM75_00780"/>
<dbReference type="PANTHER" id="PTHR43630:SF1">
    <property type="entry name" value="POLY-BETA-1,6-N-ACETYL-D-GLUCOSAMINE SYNTHASE"/>
    <property type="match status" value="1"/>
</dbReference>
<reference evidence="13 14" key="1">
    <citation type="journal article" date="2016" name="Genome Announc.">
        <title>Complete Genome Sequences of Aerococcus christensenii CCUG 28831T, Aerococcus sanguinicola CCUG 43001T, Aerococcus urinae CCUG 36881T, Aerococcus urinaeequi CCUG 28094T, Aerococcus urinaehominis CCUG 42038 BT, and Aerococcus viridans CCUG 4311T.</title>
        <authorList>
            <person name="Carkaci D."/>
            <person name="Dargis R."/>
            <person name="Nielsen X.C."/>
            <person name="Skovgaard O."/>
            <person name="Fuursted K."/>
            <person name="Christensen J.J."/>
        </authorList>
    </citation>
    <scope>NUCLEOTIDE SEQUENCE [LARGE SCALE GENOMIC DNA]</scope>
    <source>
        <strain evidence="13 14">CCUG42038B</strain>
    </source>
</reference>
<dbReference type="GO" id="GO:0005886">
    <property type="term" value="C:plasma membrane"/>
    <property type="evidence" value="ECO:0007669"/>
    <property type="project" value="UniProtKB-SubCell"/>
</dbReference>
<feature type="transmembrane region" description="Helical" evidence="12">
    <location>
        <begin position="362"/>
        <end position="384"/>
    </location>
</feature>
<evidence type="ECO:0000256" key="2">
    <source>
        <dbReference type="ARBA" id="ARBA00006739"/>
    </source>
</evidence>
<evidence type="ECO:0000256" key="9">
    <source>
        <dbReference type="ARBA" id="ARBA00023136"/>
    </source>
</evidence>
<dbReference type="OrthoDB" id="9766299at2"/>
<protein>
    <recommendedName>
        <fullName evidence="3 11">Poly-beta-1,6-N-acetyl-D-glucosamine synthase</fullName>
        <shortName evidence="12">Poly-beta-1,6-GlcNAc synthase</shortName>
        <ecNumber evidence="12">2.4.1.-</ecNumber>
    </recommendedName>
</protein>
<keyword evidence="14" id="KW-1185">Reference proteome</keyword>
<comment type="function">
    <text evidence="10">N-acetylglucosaminyltransferase that catalyzes the polymerization of single monomer units of UDP-N-acetylglucosamine to produce the linear homomer poly-beta-1,6-N-acetyl-D-glucosamine (PNAG, also referred to as PIA), a biofilm adhesin polysaccharide. Requires IcaD for full activity.</text>
</comment>
<keyword evidence="4 12" id="KW-1003">Cell membrane</keyword>
<dbReference type="Proteomes" id="UP000062260">
    <property type="component" value="Chromosome"/>
</dbReference>
<evidence type="ECO:0000256" key="10">
    <source>
        <dbReference type="ARBA" id="ARBA00024738"/>
    </source>
</evidence>
<evidence type="ECO:0000256" key="4">
    <source>
        <dbReference type="ARBA" id="ARBA00022475"/>
    </source>
</evidence>
<dbReference type="GO" id="GO:0043708">
    <property type="term" value="P:cell adhesion involved in biofilm formation"/>
    <property type="evidence" value="ECO:0007669"/>
    <property type="project" value="InterPro"/>
</dbReference>
<evidence type="ECO:0000256" key="3">
    <source>
        <dbReference type="ARBA" id="ARBA00017381"/>
    </source>
</evidence>
<evidence type="ECO:0000256" key="5">
    <source>
        <dbReference type="ARBA" id="ARBA00022676"/>
    </source>
</evidence>
<dbReference type="Gene3D" id="3.90.550.10">
    <property type="entry name" value="Spore Coat Polysaccharide Biosynthesis Protein SpsA, Chain A"/>
    <property type="match status" value="1"/>
</dbReference>
<dbReference type="InterPro" id="IPR001173">
    <property type="entry name" value="Glyco_trans_2-like"/>
</dbReference>
<keyword evidence="6 12" id="KW-0808">Transferase</keyword>
<organism evidence="13 14">
    <name type="scientific">Aerococcus urinaehominis</name>
    <dbReference type="NCBI Taxonomy" id="128944"/>
    <lineage>
        <taxon>Bacteria</taxon>
        <taxon>Bacillati</taxon>
        <taxon>Bacillota</taxon>
        <taxon>Bacilli</taxon>
        <taxon>Lactobacillales</taxon>
        <taxon>Aerococcaceae</taxon>
        <taxon>Aerococcus</taxon>
    </lineage>
</organism>
<evidence type="ECO:0000256" key="7">
    <source>
        <dbReference type="ARBA" id="ARBA00022692"/>
    </source>
</evidence>
<evidence type="ECO:0000256" key="11">
    <source>
        <dbReference type="NCBIfam" id="TIGR03937"/>
    </source>
</evidence>
<evidence type="ECO:0000256" key="1">
    <source>
        <dbReference type="ARBA" id="ARBA00004651"/>
    </source>
</evidence>
<dbReference type="PANTHER" id="PTHR43630">
    <property type="entry name" value="POLY-BETA-1,6-N-ACETYL-D-GLUCOSAMINE SYNTHASE"/>
    <property type="match status" value="1"/>
</dbReference>
<feature type="transmembrane region" description="Helical" evidence="12">
    <location>
        <begin position="283"/>
        <end position="311"/>
    </location>
</feature>
<dbReference type="EMBL" id="CP014163">
    <property type="protein sequence ID" value="AMB98616.1"/>
    <property type="molecule type" value="Genomic_DNA"/>
</dbReference>
<dbReference type="InterPro" id="IPR029044">
    <property type="entry name" value="Nucleotide-diphossugar_trans"/>
</dbReference>
<accession>A0A109RGK8</accession>
<evidence type="ECO:0000256" key="6">
    <source>
        <dbReference type="ARBA" id="ARBA00022679"/>
    </source>
</evidence>
<name>A0A109RGK8_9LACT</name>
<keyword evidence="9 12" id="KW-0472">Membrane</keyword>
<keyword evidence="8 12" id="KW-1133">Transmembrane helix</keyword>
<evidence type="ECO:0000313" key="14">
    <source>
        <dbReference type="Proteomes" id="UP000062260"/>
    </source>
</evidence>
<dbReference type="SUPFAM" id="SSF53448">
    <property type="entry name" value="Nucleotide-diphospho-sugar transferases"/>
    <property type="match status" value="1"/>
</dbReference>